<gene>
    <name evidence="6" type="ORF">D6C13_07530</name>
</gene>
<dbReference type="EMBL" id="RAHH01000007">
    <property type="protein sequence ID" value="RJT45421.1"/>
    <property type="molecule type" value="Genomic_DNA"/>
</dbReference>
<dbReference type="RefSeq" id="WP_120132174.1">
    <property type="nucleotide sequence ID" value="NZ_RAHH01000007.1"/>
</dbReference>
<evidence type="ECO:0000256" key="2">
    <source>
        <dbReference type="ARBA" id="ARBA00006906"/>
    </source>
</evidence>
<dbReference type="CDD" id="cd00452">
    <property type="entry name" value="KDPG_aldolase"/>
    <property type="match status" value="1"/>
</dbReference>
<evidence type="ECO:0000256" key="4">
    <source>
        <dbReference type="ARBA" id="ARBA00023239"/>
    </source>
</evidence>
<dbReference type="PANTHER" id="PTHR30246">
    <property type="entry name" value="2-KETO-3-DEOXY-6-PHOSPHOGLUCONATE ALDOLASE"/>
    <property type="match status" value="1"/>
</dbReference>
<sequence length="216" mass="22644">MNYQSFDHRWQQCTLPLIAILRGVTPSEAEGVARTLLECGFTWLEVPLNSPDPLESIAIMRQTVGDSGYVGAGTVLTEHQVHQVAEIGGQMIISPNASLSVIRATCELGLLSLPGVATPGEAFAALRAGASALKLFPAELITPAVTKALRAVLPREAVCLPVGGIGADAAQMHTYLQAGAGGFGLGGGLYQPGISLTALRERALAYKAAWYQAHIL</sequence>
<accession>A0A419NB92</accession>
<reference evidence="6 7" key="1">
    <citation type="submission" date="2018-09" db="EMBL/GenBank/DDBJ databases">
        <authorList>
            <person name="Le Fleche-Mateos A."/>
        </authorList>
    </citation>
    <scope>NUCLEOTIDE SEQUENCE [LARGE SCALE GENOMIC DNA]</scope>
    <source>
        <strain evidence="6 7">DSM 27399</strain>
    </source>
</reference>
<organism evidence="6 7">
    <name type="scientific">Rahnella woolbedingensis</name>
    <dbReference type="NCBI Taxonomy" id="1510574"/>
    <lineage>
        <taxon>Bacteria</taxon>
        <taxon>Pseudomonadati</taxon>
        <taxon>Pseudomonadota</taxon>
        <taxon>Gammaproteobacteria</taxon>
        <taxon>Enterobacterales</taxon>
        <taxon>Yersiniaceae</taxon>
        <taxon>Rahnella</taxon>
    </lineage>
</organism>
<proteinExistence type="inferred from homology"/>
<comment type="similarity">
    <text evidence="2">Belongs to the KHG/KDPG aldolase family.</text>
</comment>
<keyword evidence="7" id="KW-1185">Reference proteome</keyword>
<evidence type="ECO:0000313" key="7">
    <source>
        <dbReference type="Proteomes" id="UP000284908"/>
    </source>
</evidence>
<comment type="caution">
    <text evidence="6">The sequence shown here is derived from an EMBL/GenBank/DDBJ whole genome shotgun (WGS) entry which is preliminary data.</text>
</comment>
<evidence type="ECO:0000313" key="6">
    <source>
        <dbReference type="EMBL" id="RJT45421.1"/>
    </source>
</evidence>
<comment type="pathway">
    <text evidence="1">Carbohydrate acid metabolism.</text>
</comment>
<dbReference type="OrthoDB" id="8590323at2"/>
<dbReference type="SUPFAM" id="SSF51569">
    <property type="entry name" value="Aldolase"/>
    <property type="match status" value="1"/>
</dbReference>
<dbReference type="AlphaFoldDB" id="A0A419NB92"/>
<dbReference type="Gene3D" id="3.20.20.70">
    <property type="entry name" value="Aldolase class I"/>
    <property type="match status" value="1"/>
</dbReference>
<dbReference type="Pfam" id="PF01081">
    <property type="entry name" value="Aldolase"/>
    <property type="match status" value="1"/>
</dbReference>
<evidence type="ECO:0000256" key="1">
    <source>
        <dbReference type="ARBA" id="ARBA00004761"/>
    </source>
</evidence>
<name>A0A419NB92_9GAMM</name>
<dbReference type="PANTHER" id="PTHR30246:SF1">
    <property type="entry name" value="2-DEHYDRO-3-DEOXY-6-PHOSPHOGALACTONATE ALDOLASE-RELATED"/>
    <property type="match status" value="1"/>
</dbReference>
<dbReference type="NCBIfam" id="NF006600">
    <property type="entry name" value="PRK09140.1"/>
    <property type="match status" value="1"/>
</dbReference>
<evidence type="ECO:0000256" key="5">
    <source>
        <dbReference type="ARBA" id="ARBA00023277"/>
    </source>
</evidence>
<keyword evidence="5" id="KW-0119">Carbohydrate metabolism</keyword>
<dbReference type="GO" id="GO:0016829">
    <property type="term" value="F:lyase activity"/>
    <property type="evidence" value="ECO:0007669"/>
    <property type="project" value="UniProtKB-KW"/>
</dbReference>
<comment type="subunit">
    <text evidence="3">Homotrimer.</text>
</comment>
<keyword evidence="4" id="KW-0456">Lyase</keyword>
<evidence type="ECO:0000256" key="3">
    <source>
        <dbReference type="ARBA" id="ARBA00011233"/>
    </source>
</evidence>
<dbReference type="InterPro" id="IPR013785">
    <property type="entry name" value="Aldolase_TIM"/>
</dbReference>
<protein>
    <submittedName>
        <fullName evidence="6">2-dehydro-3-deoxy-6-phosphogalactonate aldolase</fullName>
    </submittedName>
</protein>
<dbReference type="InterPro" id="IPR000887">
    <property type="entry name" value="Aldlse_KDPG_KHG"/>
</dbReference>
<dbReference type="Proteomes" id="UP000284908">
    <property type="component" value="Unassembled WGS sequence"/>
</dbReference>